<protein>
    <submittedName>
        <fullName evidence="1">Uncharacterized protein</fullName>
    </submittedName>
</protein>
<name>A0A9P0KCQ5_ACAOB</name>
<sequence length="67" mass="6783">MNPQKSPSKLSKSSLASLLSEKTQKLPSLVPPVLQQVGKLAAGVASVSTELLGTGSATVGVLLVARL</sequence>
<evidence type="ECO:0000313" key="2">
    <source>
        <dbReference type="Proteomes" id="UP001152888"/>
    </source>
</evidence>
<dbReference type="EMBL" id="CAKOFQ010006781">
    <property type="protein sequence ID" value="CAH1971083.1"/>
    <property type="molecule type" value="Genomic_DNA"/>
</dbReference>
<dbReference type="AlphaFoldDB" id="A0A9P0KCQ5"/>
<gene>
    <name evidence="1" type="ORF">ACAOBT_LOCUS9259</name>
</gene>
<organism evidence="1 2">
    <name type="scientific">Acanthoscelides obtectus</name>
    <name type="common">Bean weevil</name>
    <name type="synonym">Bruchus obtectus</name>
    <dbReference type="NCBI Taxonomy" id="200917"/>
    <lineage>
        <taxon>Eukaryota</taxon>
        <taxon>Metazoa</taxon>
        <taxon>Ecdysozoa</taxon>
        <taxon>Arthropoda</taxon>
        <taxon>Hexapoda</taxon>
        <taxon>Insecta</taxon>
        <taxon>Pterygota</taxon>
        <taxon>Neoptera</taxon>
        <taxon>Endopterygota</taxon>
        <taxon>Coleoptera</taxon>
        <taxon>Polyphaga</taxon>
        <taxon>Cucujiformia</taxon>
        <taxon>Chrysomeloidea</taxon>
        <taxon>Chrysomelidae</taxon>
        <taxon>Bruchinae</taxon>
        <taxon>Bruchini</taxon>
        <taxon>Acanthoscelides</taxon>
    </lineage>
</organism>
<evidence type="ECO:0000313" key="1">
    <source>
        <dbReference type="EMBL" id="CAH1971083.1"/>
    </source>
</evidence>
<accession>A0A9P0KCQ5</accession>
<keyword evidence="2" id="KW-1185">Reference proteome</keyword>
<dbReference type="Proteomes" id="UP001152888">
    <property type="component" value="Unassembled WGS sequence"/>
</dbReference>
<proteinExistence type="predicted"/>
<dbReference type="OrthoDB" id="6761730at2759"/>
<comment type="caution">
    <text evidence="1">The sequence shown here is derived from an EMBL/GenBank/DDBJ whole genome shotgun (WGS) entry which is preliminary data.</text>
</comment>
<reference evidence="1" key="1">
    <citation type="submission" date="2022-03" db="EMBL/GenBank/DDBJ databases">
        <authorList>
            <person name="Sayadi A."/>
        </authorList>
    </citation>
    <scope>NUCLEOTIDE SEQUENCE</scope>
</reference>